<protein>
    <recommendedName>
        <fullName evidence="4">Copper resistance protein CopZ</fullName>
    </recommendedName>
</protein>
<dbReference type="PANTHER" id="PTHR36302:SF1">
    <property type="entry name" value="COPPER CHAPERONE PCU(A)C"/>
    <property type="match status" value="1"/>
</dbReference>
<dbReference type="Proteomes" id="UP000190037">
    <property type="component" value="Unassembled WGS sequence"/>
</dbReference>
<reference evidence="2 3" key="1">
    <citation type="submission" date="2017-03" db="EMBL/GenBank/DDBJ databases">
        <title>Draft genome sequence of Streptomyces scabrisporus NF3, endophyte isolated from Amphipterygium adstringens.</title>
        <authorList>
            <person name="Vazquez M."/>
            <person name="Ceapa C.D."/>
            <person name="Rodriguez Luna D."/>
            <person name="Sanchez Esquivel S."/>
        </authorList>
    </citation>
    <scope>NUCLEOTIDE SEQUENCE [LARGE SCALE GENOMIC DNA]</scope>
    <source>
        <strain evidence="2 3">NF3</strain>
    </source>
</reference>
<dbReference type="AlphaFoldDB" id="A0A1T3NZ28"/>
<dbReference type="RefSeq" id="WP_078976376.1">
    <property type="nucleotide sequence ID" value="NZ_MWQN01000001.1"/>
</dbReference>
<dbReference type="Pfam" id="PF04314">
    <property type="entry name" value="PCuAC"/>
    <property type="match status" value="1"/>
</dbReference>
<dbReference type="SUPFAM" id="SSF110087">
    <property type="entry name" value="DR1885-like metal-binding protein"/>
    <property type="match status" value="1"/>
</dbReference>
<dbReference type="PANTHER" id="PTHR36302">
    <property type="entry name" value="BLR7088 PROTEIN"/>
    <property type="match status" value="1"/>
</dbReference>
<dbReference type="EMBL" id="MWQN01000001">
    <property type="protein sequence ID" value="OPC82106.1"/>
    <property type="molecule type" value="Genomic_DNA"/>
</dbReference>
<evidence type="ECO:0008006" key="4">
    <source>
        <dbReference type="Google" id="ProtNLM"/>
    </source>
</evidence>
<evidence type="ECO:0000256" key="1">
    <source>
        <dbReference type="SAM" id="MobiDB-lite"/>
    </source>
</evidence>
<organism evidence="2 3">
    <name type="scientific">Embleya scabrispora</name>
    <dbReference type="NCBI Taxonomy" id="159449"/>
    <lineage>
        <taxon>Bacteria</taxon>
        <taxon>Bacillati</taxon>
        <taxon>Actinomycetota</taxon>
        <taxon>Actinomycetes</taxon>
        <taxon>Kitasatosporales</taxon>
        <taxon>Streptomycetaceae</taxon>
        <taxon>Embleya</taxon>
    </lineage>
</organism>
<keyword evidence="3" id="KW-1185">Reference proteome</keyword>
<proteinExistence type="predicted"/>
<dbReference type="Gene3D" id="2.60.40.1890">
    <property type="entry name" value="PCu(A)C copper chaperone"/>
    <property type="match status" value="1"/>
</dbReference>
<dbReference type="InterPro" id="IPR058248">
    <property type="entry name" value="Lxx211020-like"/>
</dbReference>
<evidence type="ECO:0000313" key="2">
    <source>
        <dbReference type="EMBL" id="OPC82106.1"/>
    </source>
</evidence>
<dbReference type="InterPro" id="IPR036182">
    <property type="entry name" value="PCuAC_sf"/>
</dbReference>
<sequence length="213" mass="21295">MKLFPLPRKAVPLAVGGVLALGIGGVLVACADSGSSSSTKTDDRKTAAGAAQGAPRLRIVDPYIPQPSSADVAAGYLIVQNDGDTADRLLSVASPLSGEVMLHRTSGNSMQHMPGLDVPAHGKGVLARGGNHIMFMNPNTSVKKGDTVPLTLTFQHTGPVTVQVPVLGVTERPGDAPAPGASAPDASGTGTPAAPPASTTGAPAEDHTGHAGH</sequence>
<dbReference type="PROSITE" id="PS51257">
    <property type="entry name" value="PROKAR_LIPOPROTEIN"/>
    <property type="match status" value="1"/>
</dbReference>
<feature type="compositionally biased region" description="Low complexity" evidence="1">
    <location>
        <begin position="175"/>
        <end position="203"/>
    </location>
</feature>
<dbReference type="InterPro" id="IPR007410">
    <property type="entry name" value="LpqE-like"/>
</dbReference>
<dbReference type="OrthoDB" id="9796962at2"/>
<dbReference type="STRING" id="159449.B4N89_15185"/>
<gene>
    <name evidence="2" type="ORF">B4N89_15185</name>
</gene>
<accession>A0A1T3NZ28</accession>
<comment type="caution">
    <text evidence="2">The sequence shown here is derived from an EMBL/GenBank/DDBJ whole genome shotgun (WGS) entry which is preliminary data.</text>
</comment>
<feature type="compositionally biased region" description="Basic and acidic residues" evidence="1">
    <location>
        <begin position="204"/>
        <end position="213"/>
    </location>
</feature>
<evidence type="ECO:0000313" key="3">
    <source>
        <dbReference type="Proteomes" id="UP000190037"/>
    </source>
</evidence>
<feature type="region of interest" description="Disordered" evidence="1">
    <location>
        <begin position="170"/>
        <end position="213"/>
    </location>
</feature>
<name>A0A1T3NZ28_9ACTN</name>